<feature type="domain" description="Rhodopsin" evidence="3">
    <location>
        <begin position="46"/>
        <end position="267"/>
    </location>
</feature>
<organism evidence="4 5">
    <name type="scientific">Penicillium cinerascens</name>
    <dbReference type="NCBI Taxonomy" id="70096"/>
    <lineage>
        <taxon>Eukaryota</taxon>
        <taxon>Fungi</taxon>
        <taxon>Dikarya</taxon>
        <taxon>Ascomycota</taxon>
        <taxon>Pezizomycotina</taxon>
        <taxon>Eurotiomycetes</taxon>
        <taxon>Eurotiomycetidae</taxon>
        <taxon>Eurotiales</taxon>
        <taxon>Aspergillaceae</taxon>
        <taxon>Penicillium</taxon>
    </lineage>
</organism>
<evidence type="ECO:0000313" key="5">
    <source>
        <dbReference type="Proteomes" id="UP001150904"/>
    </source>
</evidence>
<dbReference type="EMBL" id="JAPQKR010000016">
    <property type="protein sequence ID" value="KAJ5190974.1"/>
    <property type="molecule type" value="Genomic_DNA"/>
</dbReference>
<dbReference type="OrthoDB" id="3918601at2759"/>
<feature type="transmembrane region" description="Helical" evidence="2">
    <location>
        <begin position="137"/>
        <end position="158"/>
    </location>
</feature>
<reference evidence="4" key="1">
    <citation type="submission" date="2022-12" db="EMBL/GenBank/DDBJ databases">
        <authorList>
            <person name="Petersen C."/>
        </authorList>
    </citation>
    <scope>NUCLEOTIDE SEQUENCE</scope>
    <source>
        <strain evidence="4">IBT 15544</strain>
    </source>
</reference>
<accession>A0A9W9M6X8</accession>
<feature type="transmembrane region" description="Helical" evidence="2">
    <location>
        <begin position="61"/>
        <end position="83"/>
    </location>
</feature>
<evidence type="ECO:0000256" key="1">
    <source>
        <dbReference type="SAM" id="MobiDB-lite"/>
    </source>
</evidence>
<dbReference type="Pfam" id="PF20684">
    <property type="entry name" value="Fung_rhodopsin"/>
    <property type="match status" value="1"/>
</dbReference>
<dbReference type="InterPro" id="IPR049326">
    <property type="entry name" value="Rhodopsin_dom_fungi"/>
</dbReference>
<evidence type="ECO:0000256" key="2">
    <source>
        <dbReference type="SAM" id="Phobius"/>
    </source>
</evidence>
<proteinExistence type="predicted"/>
<name>A0A9W9M6X8_9EURO</name>
<comment type="caution">
    <text evidence="4">The sequence shown here is derived from an EMBL/GenBank/DDBJ whole genome shotgun (WGS) entry which is preliminary data.</text>
</comment>
<evidence type="ECO:0000313" key="4">
    <source>
        <dbReference type="EMBL" id="KAJ5190974.1"/>
    </source>
</evidence>
<dbReference type="AlphaFoldDB" id="A0A9W9M6X8"/>
<feature type="transmembrane region" description="Helical" evidence="2">
    <location>
        <begin position="178"/>
        <end position="201"/>
    </location>
</feature>
<gene>
    <name evidence="4" type="ORF">N7498_009959</name>
</gene>
<feature type="transmembrane region" description="Helical" evidence="2">
    <location>
        <begin position="213"/>
        <end position="235"/>
    </location>
</feature>
<dbReference type="RefSeq" id="XP_058303914.1">
    <property type="nucleotide sequence ID" value="XM_058457015.1"/>
</dbReference>
<keyword evidence="2" id="KW-1133">Transmembrane helix</keyword>
<feature type="transmembrane region" description="Helical" evidence="2">
    <location>
        <begin position="103"/>
        <end position="125"/>
    </location>
</feature>
<keyword evidence="2" id="KW-0472">Membrane</keyword>
<evidence type="ECO:0000259" key="3">
    <source>
        <dbReference type="Pfam" id="PF20684"/>
    </source>
</evidence>
<dbReference type="GeneID" id="83184316"/>
<sequence>MSANSTTVSSGVSPPLTTDNDHNHSGLVVVITAFNLCLVLFSVAARTFSSYHRNSLQRDDYTFGALVLAAICQIVIVFCQVHYGWGTPIGGIETTSKEQMLKTVYLADIFSILVLGLSKMTTCLFYEGLFSQMQRRLSFVILLVMIAWTILSAFLLGIRCSSSPWSEISATDCSGLLTRWDVITALDISTEIVLLLYAAFAIHKVRISTKKKIVVFCALESRILVIPVAAIRLHFIQAQLSSEDPTLSGSFATVSTETYIGLSVSCLLTAFLKSFVAVYEDDIGITYTYRGPWKSELKGTSQSNFRSRTAAPKETPSRNLPSRLRIEPGIKGWEREEDPIIELSEGIQGHQNMRTVHLSVRDEFIELPERSETTSI</sequence>
<feature type="region of interest" description="Disordered" evidence="1">
    <location>
        <begin position="297"/>
        <end position="323"/>
    </location>
</feature>
<dbReference type="PANTHER" id="PTHR39614">
    <property type="entry name" value="INTEGRAL MEMBRANE PROTEIN"/>
    <property type="match status" value="1"/>
</dbReference>
<dbReference type="Proteomes" id="UP001150904">
    <property type="component" value="Unassembled WGS sequence"/>
</dbReference>
<keyword evidence="5" id="KW-1185">Reference proteome</keyword>
<feature type="transmembrane region" description="Helical" evidence="2">
    <location>
        <begin position="26"/>
        <end position="49"/>
    </location>
</feature>
<reference evidence="4" key="2">
    <citation type="journal article" date="2023" name="IMA Fungus">
        <title>Comparative genomic study of the Penicillium genus elucidates a diverse pangenome and 15 lateral gene transfer events.</title>
        <authorList>
            <person name="Petersen C."/>
            <person name="Sorensen T."/>
            <person name="Nielsen M.R."/>
            <person name="Sondergaard T.E."/>
            <person name="Sorensen J.L."/>
            <person name="Fitzpatrick D.A."/>
            <person name="Frisvad J.C."/>
            <person name="Nielsen K.L."/>
        </authorList>
    </citation>
    <scope>NUCLEOTIDE SEQUENCE</scope>
    <source>
        <strain evidence="4">IBT 15544</strain>
    </source>
</reference>
<protein>
    <recommendedName>
        <fullName evidence="3">Rhodopsin domain-containing protein</fullName>
    </recommendedName>
</protein>
<feature type="compositionally biased region" description="Polar residues" evidence="1">
    <location>
        <begin position="298"/>
        <end position="307"/>
    </location>
</feature>
<keyword evidence="2" id="KW-0812">Transmembrane</keyword>
<dbReference type="PANTHER" id="PTHR39614:SF2">
    <property type="entry name" value="INTEGRAL MEMBRANE PROTEIN"/>
    <property type="match status" value="1"/>
</dbReference>